<dbReference type="STRING" id="1888892.BFL28_11015"/>
<name>A0A1E3M014_9SPHN</name>
<feature type="region of interest" description="Disordered" evidence="1">
    <location>
        <begin position="212"/>
        <end position="239"/>
    </location>
</feature>
<keyword evidence="3" id="KW-1185">Reference proteome</keyword>
<dbReference type="Proteomes" id="UP000094487">
    <property type="component" value="Unassembled WGS sequence"/>
</dbReference>
<dbReference type="InterPro" id="IPR025324">
    <property type="entry name" value="DUF4230"/>
</dbReference>
<accession>A0A1E3M014</accession>
<comment type="caution">
    <text evidence="2">The sequence shown here is derived from an EMBL/GenBank/DDBJ whole genome shotgun (WGS) entry which is preliminary data.</text>
</comment>
<organism evidence="2 3">
    <name type="scientific">Sphingomonas turrisvirgatae</name>
    <dbReference type="NCBI Taxonomy" id="1888892"/>
    <lineage>
        <taxon>Bacteria</taxon>
        <taxon>Pseudomonadati</taxon>
        <taxon>Pseudomonadota</taxon>
        <taxon>Alphaproteobacteria</taxon>
        <taxon>Sphingomonadales</taxon>
        <taxon>Sphingomonadaceae</taxon>
        <taxon>Sphingomonas</taxon>
    </lineage>
</organism>
<dbReference type="OrthoDB" id="7558887at2"/>
<feature type="compositionally biased region" description="Basic and acidic residues" evidence="1">
    <location>
        <begin position="212"/>
        <end position="221"/>
    </location>
</feature>
<proteinExistence type="predicted"/>
<evidence type="ECO:0000313" key="2">
    <source>
        <dbReference type="EMBL" id="ODP39334.1"/>
    </source>
</evidence>
<evidence type="ECO:0008006" key="4">
    <source>
        <dbReference type="Google" id="ProtNLM"/>
    </source>
</evidence>
<evidence type="ECO:0000313" key="3">
    <source>
        <dbReference type="Proteomes" id="UP000094487"/>
    </source>
</evidence>
<dbReference type="EMBL" id="MDDS01000006">
    <property type="protein sequence ID" value="ODP39334.1"/>
    <property type="molecule type" value="Genomic_DNA"/>
</dbReference>
<dbReference type="Pfam" id="PF14014">
    <property type="entry name" value="DUF4230"/>
    <property type="match status" value="1"/>
</dbReference>
<sequence>MKPRALLALLVAATLVIAGLIGWIVWDRFSETRLATLPDDGGSPVTQIVTARLNGASALKVAELTGIVQATAEDTRGLGMLKSGQTVKMPYSVDYFVDLSRLTDADLQWNAQRRTLIVDAPDVRPAPANTDEGRRTLVETSGLFVTRQAGEALSQRTSARAAAVAEREANSPERMAQARELARGAVARLLGRPLTAAGLGEVRVVVTFPSERDGQNREQWDVSRSPGQVVKDIEAREKN</sequence>
<gene>
    <name evidence="2" type="ORF">BFL28_11015</name>
</gene>
<protein>
    <recommendedName>
        <fullName evidence="4">DUF4230 domain-containing protein</fullName>
    </recommendedName>
</protein>
<evidence type="ECO:0000256" key="1">
    <source>
        <dbReference type="SAM" id="MobiDB-lite"/>
    </source>
</evidence>
<dbReference type="AlphaFoldDB" id="A0A1E3M014"/>
<reference evidence="2 3" key="1">
    <citation type="submission" date="2016-08" db="EMBL/GenBank/DDBJ databases">
        <title>Draft genome of the agarase producing Sphingomonas sp. MCT13.</title>
        <authorList>
            <person name="D'Andrea M.M."/>
            <person name="Rossolini G.M."/>
            <person name="Thaller M.C."/>
        </authorList>
    </citation>
    <scope>NUCLEOTIDE SEQUENCE [LARGE SCALE GENOMIC DNA]</scope>
    <source>
        <strain evidence="2 3">MCT13</strain>
    </source>
</reference>